<dbReference type="CDD" id="cd00077">
    <property type="entry name" value="HDc"/>
    <property type="match status" value="1"/>
</dbReference>
<evidence type="ECO:0000313" key="5">
    <source>
        <dbReference type="EMBL" id="MBR9727893.1"/>
    </source>
</evidence>
<dbReference type="EMBL" id="JAAIKR010000005">
    <property type="protein sequence ID" value="MBR9727893.1"/>
    <property type="molecule type" value="Genomic_DNA"/>
</dbReference>
<dbReference type="Gene3D" id="1.10.3210.10">
    <property type="entry name" value="Hypothetical protein af1432"/>
    <property type="match status" value="1"/>
</dbReference>
<evidence type="ECO:0000256" key="1">
    <source>
        <dbReference type="ARBA" id="ARBA00022801"/>
    </source>
</evidence>
<sequence>MSVTQFNSEQLNVTQGISDSTPSWNERMHGEDKLRRHDHRSPFQRDRARILHSAAFRRLQAKTQVLGVGMNDFYRTRLTHSLEVSQIGNGISAQLKRKHPDLAPLLKSNSLIEALCLAHDIGHPPFGHGGEVALNYMMRHHGGFEGNGQTFRILARLEPYTTHWGMNLTRRTLLGVLKYPATFSSLLIKTPHPDITNFRQLQPSQWQSVKGVYDDDQSILDWVLATLNDTDKQLLQTSAPSSTIPHYPHLKTQNKSLDCSVMELADDIAYAVHDLEDAIVMGIVSLSQWQQYVVEPLAKLTDPWLIYEINRIGDKLFSNEHHLRKDAIGTLVNGFVTAISIKQNTAFTDLLLRYNAVLEAEFAQTLEVLKQFVYRFVIKKPEVQMLEFKGQQIVMELFEAFACDPLRLLPQNTQVRWQTAQTENNSGMRVIADYISGMTDGFASKLHQQLFSSKNMGLVDISLDR</sequence>
<dbReference type="Proteomes" id="UP000811844">
    <property type="component" value="Unassembled WGS sequence"/>
</dbReference>
<dbReference type="PANTHER" id="PTHR11373">
    <property type="entry name" value="DEOXYNUCLEOSIDE TRIPHOSPHATE TRIPHOSPHOHYDROLASE"/>
    <property type="match status" value="1"/>
</dbReference>
<organism evidence="5 6">
    <name type="scientific">Shewanella intestini</name>
    <dbReference type="NCBI Taxonomy" id="2017544"/>
    <lineage>
        <taxon>Bacteria</taxon>
        <taxon>Pseudomonadati</taxon>
        <taxon>Pseudomonadota</taxon>
        <taxon>Gammaproteobacteria</taxon>
        <taxon>Alteromonadales</taxon>
        <taxon>Shewanellaceae</taxon>
        <taxon>Shewanella</taxon>
    </lineage>
</organism>
<dbReference type="InterPro" id="IPR006261">
    <property type="entry name" value="dGTPase"/>
</dbReference>
<feature type="region of interest" description="Disordered" evidence="3">
    <location>
        <begin position="1"/>
        <end position="42"/>
    </location>
</feature>
<gene>
    <name evidence="5" type="ORF">G3R48_07825</name>
</gene>
<accession>A0ABS5I246</accession>
<dbReference type="Pfam" id="PF01966">
    <property type="entry name" value="HD"/>
    <property type="match status" value="1"/>
</dbReference>
<reference evidence="5 6" key="1">
    <citation type="submission" date="2020-02" db="EMBL/GenBank/DDBJ databases">
        <title>Shewanella WXL01 sp. nov., a marine bacterium isolated from green algae in Luhuitou Fringing Reef (Northern South China Sea).</title>
        <authorList>
            <person name="Wang X."/>
        </authorList>
    </citation>
    <scope>NUCLEOTIDE SEQUENCE [LARGE SCALE GENOMIC DNA]</scope>
    <source>
        <strain evidence="5 6">MCCC 1A01895</strain>
    </source>
</reference>
<dbReference type="InterPro" id="IPR006674">
    <property type="entry name" value="HD_domain"/>
</dbReference>
<dbReference type="InterPro" id="IPR026875">
    <property type="entry name" value="PHydrolase_assoc_dom"/>
</dbReference>
<dbReference type="Pfam" id="PF13286">
    <property type="entry name" value="HD_assoc"/>
    <property type="match status" value="1"/>
</dbReference>
<protein>
    <recommendedName>
        <fullName evidence="2">Deoxyguanosinetriphosphate triphosphohydrolase-like protein</fullName>
    </recommendedName>
</protein>
<dbReference type="InterPro" id="IPR050135">
    <property type="entry name" value="dGTPase-like"/>
</dbReference>
<keyword evidence="1 2" id="KW-0378">Hydrolase</keyword>
<evidence type="ECO:0000256" key="2">
    <source>
        <dbReference type="HAMAP-Rule" id="MF_01212"/>
    </source>
</evidence>
<name>A0ABS5I246_9GAMM</name>
<dbReference type="PROSITE" id="PS51831">
    <property type="entry name" value="HD"/>
    <property type="match status" value="1"/>
</dbReference>
<evidence type="ECO:0000313" key="6">
    <source>
        <dbReference type="Proteomes" id="UP000811844"/>
    </source>
</evidence>
<comment type="similarity">
    <text evidence="2">Belongs to the dGTPase family. Type 2 subfamily.</text>
</comment>
<proteinExistence type="inferred from homology"/>
<dbReference type="SUPFAM" id="SSF109604">
    <property type="entry name" value="HD-domain/PDEase-like"/>
    <property type="match status" value="1"/>
</dbReference>
<dbReference type="SMART" id="SM00471">
    <property type="entry name" value="HDc"/>
    <property type="match status" value="1"/>
</dbReference>
<dbReference type="InterPro" id="IPR003607">
    <property type="entry name" value="HD/PDEase_dom"/>
</dbReference>
<dbReference type="InterPro" id="IPR023023">
    <property type="entry name" value="dNTPase_2"/>
</dbReference>
<comment type="caution">
    <text evidence="5">The sequence shown here is derived from an EMBL/GenBank/DDBJ whole genome shotgun (WGS) entry which is preliminary data.</text>
</comment>
<dbReference type="PANTHER" id="PTHR11373:SF40">
    <property type="entry name" value="DEOXYGUANOSINETRIPHOSPHATE TRIPHOSPHOHYDROLASE-LIKE PROTEIN 2"/>
    <property type="match status" value="1"/>
</dbReference>
<dbReference type="NCBIfam" id="NF041026">
    <property type="entry name" value="antiphage_dGTPase"/>
    <property type="match status" value="1"/>
</dbReference>
<dbReference type="NCBIfam" id="NF003701">
    <property type="entry name" value="PRK05318.1"/>
    <property type="match status" value="1"/>
</dbReference>
<feature type="compositionally biased region" description="Basic and acidic residues" evidence="3">
    <location>
        <begin position="26"/>
        <end position="42"/>
    </location>
</feature>
<evidence type="ECO:0000256" key="3">
    <source>
        <dbReference type="SAM" id="MobiDB-lite"/>
    </source>
</evidence>
<dbReference type="HAMAP" id="MF_01212">
    <property type="entry name" value="dGTPase_type2"/>
    <property type="match status" value="1"/>
</dbReference>
<feature type="compositionally biased region" description="Polar residues" evidence="3">
    <location>
        <begin position="1"/>
        <end position="24"/>
    </location>
</feature>
<keyword evidence="6" id="KW-1185">Reference proteome</keyword>
<feature type="domain" description="HD" evidence="4">
    <location>
        <begin position="77"/>
        <end position="271"/>
    </location>
</feature>
<dbReference type="NCBIfam" id="TIGR01353">
    <property type="entry name" value="dGTP_triPase"/>
    <property type="match status" value="1"/>
</dbReference>
<evidence type="ECO:0000259" key="4">
    <source>
        <dbReference type="PROSITE" id="PS51831"/>
    </source>
</evidence>